<dbReference type="PANTHER" id="PTHR30250">
    <property type="entry name" value="PST FAMILY PREDICTED COLANIC ACID TRANSPORTER"/>
    <property type="match status" value="1"/>
</dbReference>
<gene>
    <name evidence="7" type="ORF">KTS45_02810</name>
</gene>
<dbReference type="AlphaFoldDB" id="A0A8J7Y2I3"/>
<feature type="transmembrane region" description="Helical" evidence="6">
    <location>
        <begin position="225"/>
        <end position="252"/>
    </location>
</feature>
<name>A0A8J7Y2I3_9EURY</name>
<reference evidence="7 8" key="1">
    <citation type="submission" date="2021-06" db="EMBL/GenBank/DDBJ databases">
        <title>New haloarchaea isolates fom saline soil.</title>
        <authorList>
            <person name="Duran-Viseras A."/>
            <person name="Sanchez-Porro C.S."/>
            <person name="Ventosa A."/>
        </authorList>
    </citation>
    <scope>NUCLEOTIDE SEQUENCE [LARGE SCALE GENOMIC DNA]</scope>
    <source>
        <strain evidence="7 8">JCM 183640</strain>
    </source>
</reference>
<evidence type="ECO:0000256" key="4">
    <source>
        <dbReference type="ARBA" id="ARBA00022989"/>
    </source>
</evidence>
<evidence type="ECO:0000256" key="5">
    <source>
        <dbReference type="ARBA" id="ARBA00023136"/>
    </source>
</evidence>
<comment type="subcellular location">
    <subcellularLocation>
        <location evidence="1">Cell membrane</location>
        <topology evidence="1">Multi-pass membrane protein</topology>
    </subcellularLocation>
</comment>
<dbReference type="PANTHER" id="PTHR30250:SF28">
    <property type="entry name" value="POLYSACCHARIDE BIOSYNTHESIS PROTEIN"/>
    <property type="match status" value="1"/>
</dbReference>
<feature type="transmembrane region" description="Helical" evidence="6">
    <location>
        <begin position="284"/>
        <end position="309"/>
    </location>
</feature>
<feature type="transmembrane region" description="Helical" evidence="6">
    <location>
        <begin position="348"/>
        <end position="369"/>
    </location>
</feature>
<dbReference type="Pfam" id="PF13440">
    <property type="entry name" value="Polysacc_synt_3"/>
    <property type="match status" value="1"/>
</dbReference>
<feature type="transmembrane region" description="Helical" evidence="6">
    <location>
        <begin position="375"/>
        <end position="399"/>
    </location>
</feature>
<evidence type="ECO:0000256" key="6">
    <source>
        <dbReference type="SAM" id="Phobius"/>
    </source>
</evidence>
<feature type="transmembrane region" description="Helical" evidence="6">
    <location>
        <begin position="153"/>
        <end position="186"/>
    </location>
</feature>
<organism evidence="7 8">
    <name type="scientific">Haloarcula limicola</name>
    <dbReference type="NCBI Taxonomy" id="1429915"/>
    <lineage>
        <taxon>Archaea</taxon>
        <taxon>Methanobacteriati</taxon>
        <taxon>Methanobacteriota</taxon>
        <taxon>Stenosarchaea group</taxon>
        <taxon>Halobacteria</taxon>
        <taxon>Halobacteriales</taxon>
        <taxon>Haloarculaceae</taxon>
        <taxon>Haloarcula</taxon>
    </lineage>
</organism>
<evidence type="ECO:0000256" key="1">
    <source>
        <dbReference type="ARBA" id="ARBA00004651"/>
    </source>
</evidence>
<dbReference type="InterPro" id="IPR050833">
    <property type="entry name" value="Poly_Biosynth_Transport"/>
</dbReference>
<feature type="transmembrane region" description="Helical" evidence="6">
    <location>
        <begin position="12"/>
        <end position="35"/>
    </location>
</feature>
<evidence type="ECO:0000256" key="2">
    <source>
        <dbReference type="ARBA" id="ARBA00022475"/>
    </source>
</evidence>
<keyword evidence="4 6" id="KW-1133">Transmembrane helix</keyword>
<dbReference type="RefSeq" id="WP_206674378.1">
    <property type="nucleotide sequence ID" value="NZ_JAHQXF010000001.1"/>
</dbReference>
<keyword evidence="3 6" id="KW-0812">Transmembrane</keyword>
<sequence length="473" mass="50275">MALKLGRTAAFHFLSQVVVSLSGFVATFAIARLLGPEPLGYYAKATAVLFLVAVPIIAVHTAIIKRMSEAGERDAYFGGGIVIIGGILLVLVVTVSLSKSYFEQYVGAPVTTEFVFLLVGTGVFRLLQAVLSGEKQVVHSGSIQSVERIVRTVLQVGFILLGYSISGLLIGHAVALLTAGVLGLYLSQSRPRLPEREHLHSLVEYSRFSWLARLKSRAFSWTDTAVLGLFVTSSLVGIYEVAWTLSATLILVSKSVQHTLFPEFSDLSTDDSYDQIHHLLNEGLVFTGVFCLPGLVGAALVGPRILAIYDGAFRAGATVLVVLVYAQLVAAFGEQFISAINAIDRPEVAFRVSGAFIAVNVALNVALVSTYGWEWAAAATALSATGLLVVSFGVIARLIGRPSLPWTEFASQAVSALGMGGILLAARDTIPAGHYWTVAIVILAAGVYLGLLVSLSTRVRDKAISLLDSVIPA</sequence>
<proteinExistence type="predicted"/>
<keyword evidence="2" id="KW-1003">Cell membrane</keyword>
<feature type="transmembrane region" description="Helical" evidence="6">
    <location>
        <begin position="315"/>
        <end position="336"/>
    </location>
</feature>
<feature type="transmembrane region" description="Helical" evidence="6">
    <location>
        <begin position="75"/>
        <end position="94"/>
    </location>
</feature>
<dbReference type="Proteomes" id="UP000766550">
    <property type="component" value="Unassembled WGS sequence"/>
</dbReference>
<keyword evidence="5 6" id="KW-0472">Membrane</keyword>
<dbReference type="GO" id="GO:0005886">
    <property type="term" value="C:plasma membrane"/>
    <property type="evidence" value="ECO:0007669"/>
    <property type="project" value="UniProtKB-SubCell"/>
</dbReference>
<dbReference type="EMBL" id="JAHQXF010000001">
    <property type="protein sequence ID" value="MBV0923120.1"/>
    <property type="molecule type" value="Genomic_DNA"/>
</dbReference>
<protein>
    <submittedName>
        <fullName evidence="7">Oligosaccharide flippase family protein</fullName>
    </submittedName>
</protein>
<keyword evidence="8" id="KW-1185">Reference proteome</keyword>
<evidence type="ECO:0000313" key="7">
    <source>
        <dbReference type="EMBL" id="MBV0923120.1"/>
    </source>
</evidence>
<feature type="transmembrane region" description="Helical" evidence="6">
    <location>
        <begin position="41"/>
        <end position="63"/>
    </location>
</feature>
<evidence type="ECO:0000256" key="3">
    <source>
        <dbReference type="ARBA" id="ARBA00022692"/>
    </source>
</evidence>
<feature type="transmembrane region" description="Helical" evidence="6">
    <location>
        <begin position="432"/>
        <end position="455"/>
    </location>
</feature>
<comment type="caution">
    <text evidence="7">The sequence shown here is derived from an EMBL/GenBank/DDBJ whole genome shotgun (WGS) entry which is preliminary data.</text>
</comment>
<evidence type="ECO:0000313" key="8">
    <source>
        <dbReference type="Proteomes" id="UP000766550"/>
    </source>
</evidence>
<dbReference type="OrthoDB" id="112053at2157"/>
<accession>A0A8J7Y2I3</accession>